<dbReference type="PANTHER" id="PTHR38926">
    <property type="entry name" value="F-BOX DOMAIN CONTAINING PROTEIN, EXPRESSED"/>
    <property type="match status" value="1"/>
</dbReference>
<reference evidence="1 2" key="1">
    <citation type="submission" date="2014-04" db="EMBL/GenBank/DDBJ databases">
        <authorList>
            <consortium name="DOE Joint Genome Institute"/>
            <person name="Kuo A."/>
            <person name="Kohler A."/>
            <person name="Nagy L.G."/>
            <person name="Floudas D."/>
            <person name="Copeland A."/>
            <person name="Barry K.W."/>
            <person name="Cichocki N."/>
            <person name="Veneault-Fourrey C."/>
            <person name="LaButti K."/>
            <person name="Lindquist E.A."/>
            <person name="Lipzen A."/>
            <person name="Lundell T."/>
            <person name="Morin E."/>
            <person name="Murat C."/>
            <person name="Sun H."/>
            <person name="Tunlid A."/>
            <person name="Henrissat B."/>
            <person name="Grigoriev I.V."/>
            <person name="Hibbett D.S."/>
            <person name="Martin F."/>
            <person name="Nordberg H.P."/>
            <person name="Cantor M.N."/>
            <person name="Hua S.X."/>
        </authorList>
    </citation>
    <scope>NUCLEOTIDE SEQUENCE [LARGE SCALE GENOMIC DNA]</scope>
    <source>
        <strain evidence="1 2">Foug A</strain>
    </source>
</reference>
<dbReference type="EMBL" id="KN822004">
    <property type="protein sequence ID" value="KIM70852.1"/>
    <property type="molecule type" value="Genomic_DNA"/>
</dbReference>
<sequence length="540" mass="61183">MHELAQARVELTLLEEKARGLLKQLLDVRATIATQRAKIDELSRTNLRSSTINRLPTEILVFILDLDIQAHHDPGRKQDLAGVCQRWRDVILQTPCFWTTIYVASDASSTMAHLERSRGALLDIVIESVPFYLSKHLALLPGLDIVMACAHRWRSLLVADSGYSSDDNLEEKDDEMLSHIVTDRINHLHFPSLKSVTISSLCDIGYLLFLSIARSPALEYLELGEFMTVRDILSPVAILKTLKLNGEAYSFINPRSVWSLVPSQGLTKLILSWATFHSLQPNSLHMPSLMSLEMYGISETRPFLDAIVAPNLEQFDYFSCYNDPPSVTFSGFSSKFTNVRQLSFSHHRRLGIPELLDGDAVSLCEAFPSVRHVELHGDDWPYLFDPPPIRFEPGPSSYIRYPMDLWTELESLTFNGLHSKWLELNQLMAWLVHRLASSLQQLHVKVKGTCHSEVIRGIDQRSIRLYERLKESCILELDGFSKMDFTSMTRDSSSKGVSSFHIQLAVTTQPIWIQHSRGLTRLLDEIAAAFLVGDVSHSWA</sequence>
<dbReference type="Gene3D" id="3.80.10.10">
    <property type="entry name" value="Ribonuclease Inhibitor"/>
    <property type="match status" value="1"/>
</dbReference>
<accession>A0A0C3B0R0</accession>
<dbReference type="Proteomes" id="UP000053989">
    <property type="component" value="Unassembled WGS sequence"/>
</dbReference>
<dbReference type="InParanoid" id="A0A0C3B0R0"/>
<keyword evidence="2" id="KW-1185">Reference proteome</keyword>
<gene>
    <name evidence="1" type="ORF">SCLCIDRAFT_173301</name>
</gene>
<organism evidence="1 2">
    <name type="scientific">Scleroderma citrinum Foug A</name>
    <dbReference type="NCBI Taxonomy" id="1036808"/>
    <lineage>
        <taxon>Eukaryota</taxon>
        <taxon>Fungi</taxon>
        <taxon>Dikarya</taxon>
        <taxon>Basidiomycota</taxon>
        <taxon>Agaricomycotina</taxon>
        <taxon>Agaricomycetes</taxon>
        <taxon>Agaricomycetidae</taxon>
        <taxon>Boletales</taxon>
        <taxon>Sclerodermatineae</taxon>
        <taxon>Sclerodermataceae</taxon>
        <taxon>Scleroderma</taxon>
    </lineage>
</organism>
<reference evidence="2" key="2">
    <citation type="submission" date="2015-01" db="EMBL/GenBank/DDBJ databases">
        <title>Evolutionary Origins and Diversification of the Mycorrhizal Mutualists.</title>
        <authorList>
            <consortium name="DOE Joint Genome Institute"/>
            <consortium name="Mycorrhizal Genomics Consortium"/>
            <person name="Kohler A."/>
            <person name="Kuo A."/>
            <person name="Nagy L.G."/>
            <person name="Floudas D."/>
            <person name="Copeland A."/>
            <person name="Barry K.W."/>
            <person name="Cichocki N."/>
            <person name="Veneault-Fourrey C."/>
            <person name="LaButti K."/>
            <person name="Lindquist E.A."/>
            <person name="Lipzen A."/>
            <person name="Lundell T."/>
            <person name="Morin E."/>
            <person name="Murat C."/>
            <person name="Riley R."/>
            <person name="Ohm R."/>
            <person name="Sun H."/>
            <person name="Tunlid A."/>
            <person name="Henrissat B."/>
            <person name="Grigoriev I.V."/>
            <person name="Hibbett D.S."/>
            <person name="Martin F."/>
        </authorList>
    </citation>
    <scope>NUCLEOTIDE SEQUENCE [LARGE SCALE GENOMIC DNA]</scope>
    <source>
        <strain evidence="2">Foug A</strain>
    </source>
</reference>
<dbReference type="AlphaFoldDB" id="A0A0C3B0R0"/>
<dbReference type="PANTHER" id="PTHR38926:SF5">
    <property type="entry name" value="F-BOX AND LEUCINE-RICH REPEAT PROTEIN 6"/>
    <property type="match status" value="1"/>
</dbReference>
<evidence type="ECO:0000313" key="2">
    <source>
        <dbReference type="Proteomes" id="UP000053989"/>
    </source>
</evidence>
<proteinExistence type="predicted"/>
<dbReference type="InterPro" id="IPR032675">
    <property type="entry name" value="LRR_dom_sf"/>
</dbReference>
<dbReference type="HOGENOM" id="CLU_023752_1_0_1"/>
<evidence type="ECO:0008006" key="3">
    <source>
        <dbReference type="Google" id="ProtNLM"/>
    </source>
</evidence>
<dbReference type="STRING" id="1036808.A0A0C3B0R0"/>
<protein>
    <recommendedName>
        <fullName evidence="3">F-box domain-containing protein</fullName>
    </recommendedName>
</protein>
<evidence type="ECO:0000313" key="1">
    <source>
        <dbReference type="EMBL" id="KIM70852.1"/>
    </source>
</evidence>
<dbReference type="OrthoDB" id="3161147at2759"/>
<name>A0A0C3B0R0_9AGAM</name>
<dbReference type="SUPFAM" id="SSF52047">
    <property type="entry name" value="RNI-like"/>
    <property type="match status" value="1"/>
</dbReference>